<organism evidence="1 2">
    <name type="scientific">Cyclospora cayetanensis</name>
    <dbReference type="NCBI Taxonomy" id="88456"/>
    <lineage>
        <taxon>Eukaryota</taxon>
        <taxon>Sar</taxon>
        <taxon>Alveolata</taxon>
        <taxon>Apicomplexa</taxon>
        <taxon>Conoidasida</taxon>
        <taxon>Coccidia</taxon>
        <taxon>Eucoccidiorida</taxon>
        <taxon>Eimeriorina</taxon>
        <taxon>Eimeriidae</taxon>
        <taxon>Cyclospora</taxon>
    </lineage>
</organism>
<name>A0A1D3CWR1_9EIME</name>
<dbReference type="EMBL" id="JROU02001678">
    <property type="protein sequence ID" value="OEH75635.1"/>
    <property type="molecule type" value="Genomic_DNA"/>
</dbReference>
<dbReference type="AlphaFoldDB" id="A0A1D3CWR1"/>
<accession>A0A1D3CWR1</accession>
<sequence length="141" mass="16148">MNYVDSDVDVIMTLDLRQFNNKVYSRIGPKPDRTQKALQKAAFGRDARLLLLTSWDSAYSSAAWSSRHPSDSETLSVLRISPWNENTRSFALPKLALQSKVGLKLLLPNPFVILRILQSRRQVLGGQQHKKWAMFLETVEY</sequence>
<comment type="caution">
    <text evidence="1">The sequence shown here is derived from an EMBL/GenBank/DDBJ whole genome shotgun (WGS) entry which is preliminary data.</text>
</comment>
<evidence type="ECO:0000313" key="2">
    <source>
        <dbReference type="Proteomes" id="UP000095192"/>
    </source>
</evidence>
<protein>
    <submittedName>
        <fullName evidence="1">Uncharacterized protein</fullName>
    </submittedName>
</protein>
<dbReference type="VEuPathDB" id="ToxoDB:cyc_02118"/>
<dbReference type="Proteomes" id="UP000095192">
    <property type="component" value="Unassembled WGS sequence"/>
</dbReference>
<dbReference type="InParanoid" id="A0A1D3CWR1"/>
<proteinExistence type="predicted"/>
<evidence type="ECO:0000313" key="1">
    <source>
        <dbReference type="EMBL" id="OEH75635.1"/>
    </source>
</evidence>
<reference evidence="1 2" key="1">
    <citation type="journal article" date="2016" name="BMC Genomics">
        <title>Comparative genomics reveals Cyclospora cayetanensis possesses coccidia-like metabolism and invasion components but unique surface antigens.</title>
        <authorList>
            <person name="Liu S."/>
            <person name="Wang L."/>
            <person name="Zheng H."/>
            <person name="Xu Z."/>
            <person name="Roellig D.M."/>
            <person name="Li N."/>
            <person name="Frace M.A."/>
            <person name="Tang K."/>
            <person name="Arrowood M.J."/>
            <person name="Moss D.M."/>
            <person name="Zhang L."/>
            <person name="Feng Y."/>
            <person name="Xiao L."/>
        </authorList>
    </citation>
    <scope>NUCLEOTIDE SEQUENCE [LARGE SCALE GENOMIC DNA]</scope>
    <source>
        <strain evidence="1 2">CHN_HEN01</strain>
    </source>
</reference>
<keyword evidence="2" id="KW-1185">Reference proteome</keyword>
<gene>
    <name evidence="1" type="ORF">cyc_02118</name>
</gene>